<organism evidence="1 2">
    <name type="scientific">Candidatus Sulfuritelmatomonas gaucii</name>
    <dbReference type="NCBI Taxonomy" id="2043161"/>
    <lineage>
        <taxon>Bacteria</taxon>
        <taxon>Pseudomonadati</taxon>
        <taxon>Acidobacteriota</taxon>
        <taxon>Terriglobia</taxon>
        <taxon>Terriglobales</taxon>
        <taxon>Acidobacteriaceae</taxon>
        <taxon>Candidatus Sulfuritelmatomonas</taxon>
    </lineage>
</organism>
<dbReference type="Proteomes" id="UP000239735">
    <property type="component" value="Unassembled WGS sequence"/>
</dbReference>
<gene>
    <name evidence="1" type="ORF">SBA5_60035</name>
</gene>
<dbReference type="EMBL" id="OKRB01000119">
    <property type="protein sequence ID" value="SPE27628.1"/>
    <property type="molecule type" value="Genomic_DNA"/>
</dbReference>
<evidence type="ECO:0000313" key="1">
    <source>
        <dbReference type="EMBL" id="SPE27628.1"/>
    </source>
</evidence>
<reference evidence="2" key="1">
    <citation type="submission" date="2018-02" db="EMBL/GenBank/DDBJ databases">
        <authorList>
            <person name="Hausmann B."/>
        </authorList>
    </citation>
    <scope>NUCLEOTIDE SEQUENCE [LARGE SCALE GENOMIC DNA]</scope>
    <source>
        <strain evidence="2">Peat soil MAG SbA5</strain>
    </source>
</reference>
<dbReference type="AlphaFoldDB" id="A0A2N9LWM1"/>
<proteinExistence type="predicted"/>
<accession>A0A2N9LWM1</accession>
<evidence type="ECO:0000313" key="2">
    <source>
        <dbReference type="Proteomes" id="UP000239735"/>
    </source>
</evidence>
<name>A0A2N9LWM1_9BACT</name>
<protein>
    <submittedName>
        <fullName evidence="1">Uncharacterized protein</fullName>
    </submittedName>
</protein>
<sequence>MANGPTTPAKDVVGTKAALDKFTRRILAVPHSEIKAALEAEKAAKRTSKYYPWCRVSRPKS</sequence>